<feature type="non-terminal residue" evidence="2">
    <location>
        <position position="195"/>
    </location>
</feature>
<dbReference type="AlphaFoldDB" id="A0A087T4W6"/>
<dbReference type="InterPro" id="IPR017920">
    <property type="entry name" value="COMM"/>
</dbReference>
<dbReference type="InterPro" id="IPR048676">
    <property type="entry name" value="COMMD9_N"/>
</dbReference>
<gene>
    <name evidence="2" type="ORF">X975_02022</name>
</gene>
<dbReference type="Pfam" id="PF20923">
    <property type="entry name" value="COMMD9_HN"/>
    <property type="match status" value="1"/>
</dbReference>
<evidence type="ECO:0000313" key="2">
    <source>
        <dbReference type="EMBL" id="KFM60155.1"/>
    </source>
</evidence>
<evidence type="ECO:0000259" key="1">
    <source>
        <dbReference type="PROSITE" id="PS51269"/>
    </source>
</evidence>
<dbReference type="OMA" id="SHHVLFY"/>
<dbReference type="STRING" id="407821.A0A087T4W6"/>
<organism evidence="2 3">
    <name type="scientific">Stegodyphus mimosarum</name>
    <name type="common">African social velvet spider</name>
    <dbReference type="NCBI Taxonomy" id="407821"/>
    <lineage>
        <taxon>Eukaryota</taxon>
        <taxon>Metazoa</taxon>
        <taxon>Ecdysozoa</taxon>
        <taxon>Arthropoda</taxon>
        <taxon>Chelicerata</taxon>
        <taxon>Arachnida</taxon>
        <taxon>Araneae</taxon>
        <taxon>Araneomorphae</taxon>
        <taxon>Entelegynae</taxon>
        <taxon>Eresoidea</taxon>
        <taxon>Eresidae</taxon>
        <taxon>Stegodyphus</taxon>
    </lineage>
</organism>
<evidence type="ECO:0000313" key="3">
    <source>
        <dbReference type="Proteomes" id="UP000054359"/>
    </source>
</evidence>
<name>A0A087T4W6_STEMI</name>
<proteinExistence type="predicted"/>
<accession>A0A087T4W6</accession>
<sequence>MLKPQINFEVLLLLLKATSKQQVLEICQNAFKYREKEIPPNQLLKPLAEAFSIETDEASKLFIALSSFIKFVLFHGYSSSENISSLFPDDFHKHLRDLLSKIISEKFSTWRTSAVTDSVSVPRLAEFDWRVDLKMSSGKIARMSEPTCILQLKIQDTGLPENHADRFQTLNVELNKEKLDTMLHGLGRIRDQLSA</sequence>
<dbReference type="Pfam" id="PF07258">
    <property type="entry name" value="COMM_domain"/>
    <property type="match status" value="1"/>
</dbReference>
<dbReference type="OrthoDB" id="64318at2759"/>
<feature type="domain" description="COMM" evidence="1">
    <location>
        <begin position="123"/>
        <end position="195"/>
    </location>
</feature>
<protein>
    <submittedName>
        <fullName evidence="2">COMM domain-containing protein 9</fullName>
    </submittedName>
</protein>
<dbReference type="EMBL" id="KK113420">
    <property type="protein sequence ID" value="KFM60155.1"/>
    <property type="molecule type" value="Genomic_DNA"/>
</dbReference>
<dbReference type="PROSITE" id="PS51269">
    <property type="entry name" value="COMM"/>
    <property type="match status" value="1"/>
</dbReference>
<keyword evidence="3" id="KW-1185">Reference proteome</keyword>
<reference evidence="2 3" key="1">
    <citation type="submission" date="2013-11" db="EMBL/GenBank/DDBJ databases">
        <title>Genome sequencing of Stegodyphus mimosarum.</title>
        <authorList>
            <person name="Bechsgaard J."/>
        </authorList>
    </citation>
    <scope>NUCLEOTIDE SEQUENCE [LARGE SCALE GENOMIC DNA]</scope>
</reference>
<dbReference type="Proteomes" id="UP000054359">
    <property type="component" value="Unassembled WGS sequence"/>
</dbReference>
<dbReference type="PANTHER" id="PTHR15663:SF4">
    <property type="entry name" value="COMM DOMAIN-CONTAINING PROTEIN 9"/>
    <property type="match status" value="1"/>
</dbReference>
<dbReference type="InterPro" id="IPR037360">
    <property type="entry name" value="COMMD9"/>
</dbReference>
<dbReference type="PANTHER" id="PTHR15663">
    <property type="entry name" value="COMM DOMAIN-CONTAINING PROTEIN 9"/>
    <property type="match status" value="1"/>
</dbReference>